<dbReference type="HOGENOM" id="CLU_023194_19_1_9"/>
<sequence length="351" mass="38548">MSINVGLIGYGLSGSVFHAPLIDAVDGLTLTGVVTSRTEEVRRDYPDVPVFHDVEPLLASGVQLVVVASPNTLHEEHARKAILAGKHVVVEKPFTITSEEGAGLIALAKENGVMLTVFQNRRWDNDFLTIRQVLDSGALGRISLYEAHYDRFSPEVNAEKRWRERALPGSGILYDLGAHLIDQALVLFGLPDSVQADLRREREGAQAVDSFHVILGYRQTRVIVRAGSLVRMRGPRYVIHGDTGSFMKSGLDPQEEQLKRGLRPADPDWGCDKPESYGELTTSVGELTAQSKVETVRGSYESFYRGVVEAISSGAPAPVLPEEALETIRIIEAAERSAEQKRTILLTEQPV</sequence>
<evidence type="ECO:0000313" key="6">
    <source>
        <dbReference type="Proteomes" id="UP000032633"/>
    </source>
</evidence>
<evidence type="ECO:0000256" key="1">
    <source>
        <dbReference type="ARBA" id="ARBA00010928"/>
    </source>
</evidence>
<dbReference type="EMBL" id="CP011058">
    <property type="protein sequence ID" value="AJY74633.1"/>
    <property type="molecule type" value="Genomic_DNA"/>
</dbReference>
<gene>
    <name evidence="5" type="ORF">VN24_08645</name>
</gene>
<organism evidence="5 6">
    <name type="scientific">Paenibacillus beijingensis</name>
    <dbReference type="NCBI Taxonomy" id="1126833"/>
    <lineage>
        <taxon>Bacteria</taxon>
        <taxon>Bacillati</taxon>
        <taxon>Bacillota</taxon>
        <taxon>Bacilli</taxon>
        <taxon>Bacillales</taxon>
        <taxon>Paenibacillaceae</taxon>
        <taxon>Paenibacillus</taxon>
    </lineage>
</organism>
<dbReference type="Gene3D" id="3.30.360.10">
    <property type="entry name" value="Dihydrodipicolinate Reductase, domain 2"/>
    <property type="match status" value="1"/>
</dbReference>
<feature type="domain" description="Gfo/Idh/MocA-like oxidoreductase C-terminal" evidence="4">
    <location>
        <begin position="132"/>
        <end position="344"/>
    </location>
</feature>
<keyword evidence="2" id="KW-0560">Oxidoreductase</keyword>
<dbReference type="SUPFAM" id="SSF51735">
    <property type="entry name" value="NAD(P)-binding Rossmann-fold domains"/>
    <property type="match status" value="1"/>
</dbReference>
<dbReference type="Gene3D" id="3.40.50.720">
    <property type="entry name" value="NAD(P)-binding Rossmann-like Domain"/>
    <property type="match status" value="1"/>
</dbReference>
<dbReference type="PANTHER" id="PTHR43708:SF5">
    <property type="entry name" value="CONSERVED EXPRESSED OXIDOREDUCTASE (EUROFUNG)-RELATED"/>
    <property type="match status" value="1"/>
</dbReference>
<keyword evidence="6" id="KW-1185">Reference proteome</keyword>
<dbReference type="STRING" id="1126833.VN24_08645"/>
<dbReference type="GO" id="GO:0016491">
    <property type="term" value="F:oxidoreductase activity"/>
    <property type="evidence" value="ECO:0007669"/>
    <property type="project" value="UniProtKB-KW"/>
</dbReference>
<proteinExistence type="inferred from homology"/>
<reference evidence="5 6" key="1">
    <citation type="journal article" date="2015" name="J. Biotechnol.">
        <title>Complete genome sequence of Paenibacillus beijingensis 7188(T) (=DSM 24997(T)), a novel rhizobacterium from jujube garden soil.</title>
        <authorList>
            <person name="Kwak Y."/>
            <person name="Shin J.H."/>
        </authorList>
    </citation>
    <scope>NUCLEOTIDE SEQUENCE [LARGE SCALE GENOMIC DNA]</scope>
    <source>
        <strain evidence="5 6">DSM 24997</strain>
    </source>
</reference>
<evidence type="ECO:0000259" key="4">
    <source>
        <dbReference type="Pfam" id="PF02894"/>
    </source>
</evidence>
<comment type="similarity">
    <text evidence="1">Belongs to the Gfo/Idh/MocA family.</text>
</comment>
<dbReference type="Proteomes" id="UP000032633">
    <property type="component" value="Chromosome"/>
</dbReference>
<dbReference type="InterPro" id="IPR051317">
    <property type="entry name" value="Gfo/Idh/MocA_oxidoreduct"/>
</dbReference>
<name>A0A0D5NIA2_9BACL</name>
<feature type="domain" description="Gfo/Idh/MocA-like oxidoreductase N-terminal" evidence="3">
    <location>
        <begin position="3"/>
        <end position="117"/>
    </location>
</feature>
<dbReference type="KEGG" id="pbj:VN24_08645"/>
<dbReference type="InterPro" id="IPR004104">
    <property type="entry name" value="Gfo/Idh/MocA-like_OxRdtase_C"/>
</dbReference>
<protein>
    <submittedName>
        <fullName evidence="5">Oxidoreductase</fullName>
    </submittedName>
</protein>
<dbReference type="RefSeq" id="WP_045670066.1">
    <property type="nucleotide sequence ID" value="NZ_CP011058.1"/>
</dbReference>
<dbReference type="Pfam" id="PF01408">
    <property type="entry name" value="GFO_IDH_MocA"/>
    <property type="match status" value="1"/>
</dbReference>
<dbReference type="Pfam" id="PF02894">
    <property type="entry name" value="GFO_IDH_MocA_C"/>
    <property type="match status" value="1"/>
</dbReference>
<reference evidence="6" key="2">
    <citation type="submission" date="2015-03" db="EMBL/GenBank/DDBJ databases">
        <title>Genome sequence of Paenibacillus beijingensis strain DSM 24997T.</title>
        <authorList>
            <person name="Kwak Y."/>
            <person name="Shin J.-H."/>
        </authorList>
    </citation>
    <scope>NUCLEOTIDE SEQUENCE [LARGE SCALE GENOMIC DNA]</scope>
    <source>
        <strain evidence="6">DSM 24997</strain>
    </source>
</reference>
<dbReference type="InterPro" id="IPR036291">
    <property type="entry name" value="NAD(P)-bd_dom_sf"/>
</dbReference>
<dbReference type="PANTHER" id="PTHR43708">
    <property type="entry name" value="CONSERVED EXPRESSED OXIDOREDUCTASE (EUROFUNG)"/>
    <property type="match status" value="1"/>
</dbReference>
<dbReference type="PATRIC" id="fig|1126833.4.peg.1907"/>
<dbReference type="AlphaFoldDB" id="A0A0D5NIA2"/>
<dbReference type="OrthoDB" id="9815825at2"/>
<evidence type="ECO:0000313" key="5">
    <source>
        <dbReference type="EMBL" id="AJY74633.1"/>
    </source>
</evidence>
<evidence type="ECO:0000259" key="3">
    <source>
        <dbReference type="Pfam" id="PF01408"/>
    </source>
</evidence>
<dbReference type="InterPro" id="IPR000683">
    <property type="entry name" value="Gfo/Idh/MocA-like_OxRdtase_N"/>
</dbReference>
<dbReference type="NCBIfam" id="NF008607">
    <property type="entry name" value="PRK11579.1"/>
    <property type="match status" value="1"/>
</dbReference>
<evidence type="ECO:0000256" key="2">
    <source>
        <dbReference type="ARBA" id="ARBA00023002"/>
    </source>
</evidence>
<accession>A0A0D5NIA2</accession>
<dbReference type="GO" id="GO:0000166">
    <property type="term" value="F:nucleotide binding"/>
    <property type="evidence" value="ECO:0007669"/>
    <property type="project" value="InterPro"/>
</dbReference>